<dbReference type="PANTHER" id="PTHR43611:SF3">
    <property type="entry name" value="FLAVIN MONONUCLEOTIDE HYDROLASE 1, CHLOROPLATIC"/>
    <property type="match status" value="1"/>
</dbReference>
<dbReference type="CDD" id="cd02603">
    <property type="entry name" value="HAD_sEH-N_like"/>
    <property type="match status" value="1"/>
</dbReference>
<dbReference type="AlphaFoldDB" id="W4MDV6"/>
<dbReference type="InterPro" id="IPR036412">
    <property type="entry name" value="HAD-like_sf"/>
</dbReference>
<gene>
    <name evidence="1" type="ORF">ETSY2_05625</name>
</gene>
<dbReference type="EMBL" id="AZHX01000233">
    <property type="protein sequence ID" value="ETX08398.1"/>
    <property type="molecule type" value="Genomic_DNA"/>
</dbReference>
<dbReference type="InterPro" id="IPR006439">
    <property type="entry name" value="HAD-SF_hydro_IA"/>
</dbReference>
<comment type="caution">
    <text evidence="1">The sequence shown here is derived from an EMBL/GenBank/DDBJ whole genome shotgun (WGS) entry which is preliminary data.</text>
</comment>
<dbReference type="Gene3D" id="3.40.50.1000">
    <property type="entry name" value="HAD superfamily/HAD-like"/>
    <property type="match status" value="1"/>
</dbReference>
<dbReference type="NCBIfam" id="TIGR01509">
    <property type="entry name" value="HAD-SF-IA-v3"/>
    <property type="match status" value="1"/>
</dbReference>
<evidence type="ECO:0000313" key="2">
    <source>
        <dbReference type="Proteomes" id="UP000019140"/>
    </source>
</evidence>
<dbReference type="SFLD" id="SFLDG01129">
    <property type="entry name" value="C1.5:_HAD__Beta-PGM__Phosphata"/>
    <property type="match status" value="1"/>
</dbReference>
<dbReference type="SFLD" id="SFLDS00003">
    <property type="entry name" value="Haloacid_Dehalogenase"/>
    <property type="match status" value="1"/>
</dbReference>
<dbReference type="NCBIfam" id="TIGR01549">
    <property type="entry name" value="HAD-SF-IA-v1"/>
    <property type="match status" value="1"/>
</dbReference>
<dbReference type="SUPFAM" id="SSF56784">
    <property type="entry name" value="HAD-like"/>
    <property type="match status" value="1"/>
</dbReference>
<proteinExistence type="predicted"/>
<dbReference type="PANTHER" id="PTHR43611">
    <property type="entry name" value="ALPHA-D-GLUCOSE 1-PHOSPHATE PHOSPHATASE"/>
    <property type="match status" value="1"/>
</dbReference>
<keyword evidence="2" id="KW-1185">Reference proteome</keyword>
<dbReference type="Pfam" id="PF00702">
    <property type="entry name" value="Hydrolase"/>
    <property type="match status" value="1"/>
</dbReference>
<dbReference type="Proteomes" id="UP000019140">
    <property type="component" value="Unassembled WGS sequence"/>
</dbReference>
<sequence length="200" mass="22327">MIQGVIFDYGNVLSATRDMQPRAAWEQKLGLQAGELDRTVHNDHSWVEAQCGRIGVDAYWQGISNELHLTSDDVERLRTDFYRGDIRNDALVARIDAMRQAGLRLGILSNFSRELWALLEQQDLRHRFDAIAVSADIGVMKPAPAAYHAILKMLSLPPEACLFIDDLPGNIAAAQALGLSGIVFRDHPSCLAEIDRRLHL</sequence>
<evidence type="ECO:0008006" key="3">
    <source>
        <dbReference type="Google" id="ProtNLM"/>
    </source>
</evidence>
<protein>
    <recommendedName>
        <fullName evidence="3">Haloacid dehalogenase</fullName>
    </recommendedName>
</protein>
<accession>W4MDV6</accession>
<dbReference type="HOGENOM" id="CLU_045011_9_3_7"/>
<dbReference type="PRINTS" id="PR00413">
    <property type="entry name" value="HADHALOGNASE"/>
</dbReference>
<evidence type="ECO:0000313" key="1">
    <source>
        <dbReference type="EMBL" id="ETX08398.1"/>
    </source>
</evidence>
<organism evidence="1 2">
    <name type="scientific">Candidatus Entotheonella gemina</name>
    <dbReference type="NCBI Taxonomy" id="1429439"/>
    <lineage>
        <taxon>Bacteria</taxon>
        <taxon>Pseudomonadati</taxon>
        <taxon>Nitrospinota/Tectimicrobiota group</taxon>
        <taxon>Candidatus Tectimicrobiota</taxon>
        <taxon>Candidatus Entotheonellia</taxon>
        <taxon>Candidatus Entotheonellales</taxon>
        <taxon>Candidatus Entotheonellaceae</taxon>
        <taxon>Candidatus Entotheonella</taxon>
    </lineage>
</organism>
<name>W4MDV6_9BACT</name>
<dbReference type="InterPro" id="IPR023214">
    <property type="entry name" value="HAD_sf"/>
</dbReference>
<reference evidence="1 2" key="1">
    <citation type="journal article" date="2014" name="Nature">
        <title>An environmental bacterial taxon with a large and distinct metabolic repertoire.</title>
        <authorList>
            <person name="Wilson M.C."/>
            <person name="Mori T."/>
            <person name="Ruckert C."/>
            <person name="Uria A.R."/>
            <person name="Helf M.J."/>
            <person name="Takada K."/>
            <person name="Gernert C."/>
            <person name="Steffens U.A."/>
            <person name="Heycke N."/>
            <person name="Schmitt S."/>
            <person name="Rinke C."/>
            <person name="Helfrich E.J."/>
            <person name="Brachmann A.O."/>
            <person name="Gurgui C."/>
            <person name="Wakimoto T."/>
            <person name="Kracht M."/>
            <person name="Crusemann M."/>
            <person name="Hentschel U."/>
            <person name="Abe I."/>
            <person name="Matsunaga S."/>
            <person name="Kalinowski J."/>
            <person name="Takeyama H."/>
            <person name="Piel J."/>
        </authorList>
    </citation>
    <scope>NUCLEOTIDE SEQUENCE [LARGE SCALE GENOMIC DNA]</scope>
    <source>
        <strain evidence="2">TSY2</strain>
    </source>
</reference>